<keyword evidence="5" id="KW-0802">TPR repeat</keyword>
<dbReference type="PANTHER" id="PTHR37422:SF13">
    <property type="entry name" value="LIPOPOLYSACCHARIDE BIOSYNTHESIS PROTEIN PA4999-RELATED"/>
    <property type="match status" value="1"/>
</dbReference>
<organism evidence="8 9">
    <name type="scientific">Snuella lapsa</name>
    <dbReference type="NCBI Taxonomy" id="870481"/>
    <lineage>
        <taxon>Bacteria</taxon>
        <taxon>Pseudomonadati</taxon>
        <taxon>Bacteroidota</taxon>
        <taxon>Flavobacteriia</taxon>
        <taxon>Flavobacteriales</taxon>
        <taxon>Flavobacteriaceae</taxon>
        <taxon>Snuella</taxon>
    </lineage>
</organism>
<dbReference type="Pfam" id="PF04932">
    <property type="entry name" value="Wzy_C"/>
    <property type="match status" value="1"/>
</dbReference>
<proteinExistence type="predicted"/>
<evidence type="ECO:0000256" key="6">
    <source>
        <dbReference type="SAM" id="Phobius"/>
    </source>
</evidence>
<feature type="transmembrane region" description="Helical" evidence="6">
    <location>
        <begin position="241"/>
        <end position="259"/>
    </location>
</feature>
<dbReference type="PANTHER" id="PTHR37422">
    <property type="entry name" value="TEICHURONIC ACID BIOSYNTHESIS PROTEIN TUAE"/>
    <property type="match status" value="1"/>
</dbReference>
<evidence type="ECO:0000256" key="2">
    <source>
        <dbReference type="ARBA" id="ARBA00022692"/>
    </source>
</evidence>
<reference evidence="9" key="1">
    <citation type="journal article" date="2019" name="Int. J. Syst. Evol. Microbiol.">
        <title>The Global Catalogue of Microorganisms (GCM) 10K type strain sequencing project: providing services to taxonomists for standard genome sequencing and annotation.</title>
        <authorList>
            <consortium name="The Broad Institute Genomics Platform"/>
            <consortium name="The Broad Institute Genome Sequencing Center for Infectious Disease"/>
            <person name="Wu L."/>
            <person name="Ma J."/>
        </authorList>
    </citation>
    <scope>NUCLEOTIDE SEQUENCE [LARGE SCALE GENOMIC DNA]</scope>
    <source>
        <strain evidence="9">JCM 17111</strain>
    </source>
</reference>
<dbReference type="PROSITE" id="PS50005">
    <property type="entry name" value="TPR"/>
    <property type="match status" value="1"/>
</dbReference>
<keyword evidence="3 6" id="KW-1133">Transmembrane helix</keyword>
<dbReference type="InterPro" id="IPR007016">
    <property type="entry name" value="O-antigen_ligase-rel_domated"/>
</dbReference>
<keyword evidence="8" id="KW-0436">Ligase</keyword>
<comment type="caution">
    <text evidence="8">The sequence shown here is derived from an EMBL/GenBank/DDBJ whole genome shotgun (WGS) entry which is preliminary data.</text>
</comment>
<evidence type="ECO:0000256" key="4">
    <source>
        <dbReference type="ARBA" id="ARBA00023136"/>
    </source>
</evidence>
<dbReference type="InterPro" id="IPR019734">
    <property type="entry name" value="TPR_rpt"/>
</dbReference>
<feature type="transmembrane region" description="Helical" evidence="6">
    <location>
        <begin position="20"/>
        <end position="40"/>
    </location>
</feature>
<evidence type="ECO:0000256" key="5">
    <source>
        <dbReference type="PROSITE-ProRule" id="PRU00339"/>
    </source>
</evidence>
<keyword evidence="2 6" id="KW-0812">Transmembrane</keyword>
<feature type="transmembrane region" description="Helical" evidence="6">
    <location>
        <begin position="303"/>
        <end position="321"/>
    </location>
</feature>
<feature type="repeat" description="TPR" evidence="5">
    <location>
        <begin position="394"/>
        <end position="427"/>
    </location>
</feature>
<comment type="subcellular location">
    <subcellularLocation>
        <location evidence="1">Membrane</location>
        <topology evidence="1">Multi-pass membrane protein</topology>
    </subcellularLocation>
</comment>
<feature type="transmembrane region" description="Helical" evidence="6">
    <location>
        <begin position="90"/>
        <end position="109"/>
    </location>
</feature>
<evidence type="ECO:0000256" key="1">
    <source>
        <dbReference type="ARBA" id="ARBA00004141"/>
    </source>
</evidence>
<evidence type="ECO:0000256" key="3">
    <source>
        <dbReference type="ARBA" id="ARBA00022989"/>
    </source>
</evidence>
<dbReference type="SMART" id="SM00028">
    <property type="entry name" value="TPR"/>
    <property type="match status" value="3"/>
</dbReference>
<feature type="transmembrane region" description="Helical" evidence="6">
    <location>
        <begin position="61"/>
        <end position="84"/>
    </location>
</feature>
<dbReference type="InterPro" id="IPR011990">
    <property type="entry name" value="TPR-like_helical_dom_sf"/>
</dbReference>
<gene>
    <name evidence="8" type="ORF">GCM10022395_19830</name>
</gene>
<dbReference type="EMBL" id="BAABCY010000055">
    <property type="protein sequence ID" value="GAA3570250.1"/>
    <property type="molecule type" value="Genomic_DNA"/>
</dbReference>
<keyword evidence="4 6" id="KW-0472">Membrane</keyword>
<dbReference type="GO" id="GO:0016874">
    <property type="term" value="F:ligase activity"/>
    <property type="evidence" value="ECO:0007669"/>
    <property type="project" value="UniProtKB-KW"/>
</dbReference>
<feature type="transmembrane region" description="Helical" evidence="6">
    <location>
        <begin position="208"/>
        <end position="229"/>
    </location>
</feature>
<keyword evidence="9" id="KW-1185">Reference proteome</keyword>
<protein>
    <submittedName>
        <fullName evidence="8">O-antigen ligase family protein</fullName>
    </submittedName>
</protein>
<name>A0ABP6XQP0_9FLAO</name>
<evidence type="ECO:0000259" key="7">
    <source>
        <dbReference type="Pfam" id="PF04932"/>
    </source>
</evidence>
<sequence>MGYYSSNHSGFKLTGSFFNPGPYAGFLASVCPVAFGIYLFKEKVIQFVQVKTRISSKWINMIIPYVFEYVPLLGIISIALVLPASHSRGAWLAVIISSGFLIECRYHFFKKYLKEFNNLKRVVFIGSVLCIVGASFLGVYYFKKGSADGRLFIWKVTSGIIKDNPVFGIGFDRFKAHYMDSQAGYFTNHGETSEALVADNSYYAFNDWLQFVAENGMIGFLFLLLILYGFFKIKIAPQDKFLSLIVQCTCLSIGVFALVSYPVQILPIKLVLVVMLAFLGNLDSNGFTFSLSPQKVPHLMWGYKMMFLALGIIVVVAYPKLRGVEQSFRVWKIALTTYQYGDYENAIETYEEAYPLLKKDGDFLMNYGKALTMAKRNDKAVVILLQTQQYLNTTIVATALGDAYKGLKEYDKAETAYQQAYNMIPIRFYPLYLLAKLYDESGQKEKAISIAQKVLEKEVKVPSTAIKEIQAEMQKLLKNNNDSNVRLSLSRSVQKRNN</sequence>
<feature type="transmembrane region" description="Helical" evidence="6">
    <location>
        <begin position="121"/>
        <end position="142"/>
    </location>
</feature>
<dbReference type="Pfam" id="PF13181">
    <property type="entry name" value="TPR_8"/>
    <property type="match status" value="2"/>
</dbReference>
<dbReference type="Gene3D" id="1.25.40.10">
    <property type="entry name" value="Tetratricopeptide repeat domain"/>
    <property type="match status" value="1"/>
</dbReference>
<dbReference type="SUPFAM" id="SSF48452">
    <property type="entry name" value="TPR-like"/>
    <property type="match status" value="1"/>
</dbReference>
<feature type="domain" description="O-antigen ligase-related" evidence="7">
    <location>
        <begin position="75"/>
        <end position="224"/>
    </location>
</feature>
<accession>A0ABP6XQP0</accession>
<evidence type="ECO:0000313" key="9">
    <source>
        <dbReference type="Proteomes" id="UP001500954"/>
    </source>
</evidence>
<dbReference type="InterPro" id="IPR051533">
    <property type="entry name" value="WaaL-like"/>
</dbReference>
<dbReference type="Proteomes" id="UP001500954">
    <property type="component" value="Unassembled WGS sequence"/>
</dbReference>
<evidence type="ECO:0000313" key="8">
    <source>
        <dbReference type="EMBL" id="GAA3570250.1"/>
    </source>
</evidence>